<comment type="caution">
    <text evidence="1">The sequence shown here is derived from an EMBL/GenBank/DDBJ whole genome shotgun (WGS) entry which is preliminary data.</text>
</comment>
<reference evidence="1 2" key="1">
    <citation type="submission" date="2021-06" db="EMBL/GenBank/DDBJ databases">
        <title>Caerostris extrusa draft genome.</title>
        <authorList>
            <person name="Kono N."/>
            <person name="Arakawa K."/>
        </authorList>
    </citation>
    <scope>NUCLEOTIDE SEQUENCE [LARGE SCALE GENOMIC DNA]</scope>
</reference>
<name>A0AAV4VZC3_CAEEX</name>
<protein>
    <submittedName>
        <fullName evidence="1">Uncharacterized protein</fullName>
    </submittedName>
</protein>
<accession>A0AAV4VZC3</accession>
<proteinExistence type="predicted"/>
<organism evidence="1 2">
    <name type="scientific">Caerostris extrusa</name>
    <name type="common">Bark spider</name>
    <name type="synonym">Caerostris bankana</name>
    <dbReference type="NCBI Taxonomy" id="172846"/>
    <lineage>
        <taxon>Eukaryota</taxon>
        <taxon>Metazoa</taxon>
        <taxon>Ecdysozoa</taxon>
        <taxon>Arthropoda</taxon>
        <taxon>Chelicerata</taxon>
        <taxon>Arachnida</taxon>
        <taxon>Araneae</taxon>
        <taxon>Araneomorphae</taxon>
        <taxon>Entelegynae</taxon>
        <taxon>Araneoidea</taxon>
        <taxon>Araneidae</taxon>
        <taxon>Caerostris</taxon>
    </lineage>
</organism>
<gene>
    <name evidence="1" type="ORF">CEXT_230721</name>
</gene>
<dbReference type="Proteomes" id="UP001054945">
    <property type="component" value="Unassembled WGS sequence"/>
</dbReference>
<evidence type="ECO:0000313" key="1">
    <source>
        <dbReference type="EMBL" id="GIY75091.1"/>
    </source>
</evidence>
<dbReference type="AlphaFoldDB" id="A0AAV4VZC3"/>
<dbReference type="EMBL" id="BPLR01015299">
    <property type="protein sequence ID" value="GIY75091.1"/>
    <property type="molecule type" value="Genomic_DNA"/>
</dbReference>
<sequence>MNTRFSFFIYDGESDMEEVGITLPSSLHGNRRSRIHGLLKVDNLRSEGVEVHGACGGFMSTPSGRKSAYWNAFSGEILELS</sequence>
<keyword evidence="2" id="KW-1185">Reference proteome</keyword>
<evidence type="ECO:0000313" key="2">
    <source>
        <dbReference type="Proteomes" id="UP001054945"/>
    </source>
</evidence>